<comment type="caution">
    <text evidence="4">The sequence shown here is derived from an EMBL/GenBank/DDBJ whole genome shotgun (WGS) entry which is preliminary data.</text>
</comment>
<dbReference type="InterPro" id="IPR050191">
    <property type="entry name" value="ATP-dep_DNA_ligase"/>
</dbReference>
<sequence length="278" mass="32054">MNDPGKFILPMLGITVPHPFDDSEWRYEIKWDGYRCQIHWTDRLQVFSRSGRDLLQPFPDLADLAQLFDVPVILDGELIAWENGAPSYYALQKRAPLPHRVVVFDCLYADGEWLCAKPLATRLERMHRVVTTQGKIVVADGIIQKGTALWQSVRDRGLEGVMAKHLGSPYLPGKRVGYWKKFLVMTRQWTKVFTISQSSEGQWLWRMSPGNDSRAVIGTLPAPPGWSAEAQDVMTEKGKGSRPIWRLNRPLVVEVEYRELTTRGKMRHGRIRQWQYHT</sequence>
<dbReference type="GO" id="GO:0006281">
    <property type="term" value="P:DNA repair"/>
    <property type="evidence" value="ECO:0007669"/>
    <property type="project" value="InterPro"/>
</dbReference>
<organism evidence="4 5">
    <name type="scientific">Sulfobacillus benefaciens</name>
    <dbReference type="NCBI Taxonomy" id="453960"/>
    <lineage>
        <taxon>Bacteria</taxon>
        <taxon>Bacillati</taxon>
        <taxon>Bacillota</taxon>
        <taxon>Clostridia</taxon>
        <taxon>Eubacteriales</taxon>
        <taxon>Clostridiales Family XVII. Incertae Sedis</taxon>
        <taxon>Sulfobacillus</taxon>
    </lineage>
</organism>
<proteinExistence type="inferred from homology"/>
<comment type="similarity">
    <text evidence="1">Belongs to the ATP-dependent DNA ligase family.</text>
</comment>
<dbReference type="EMBL" id="PXYT01000001">
    <property type="protein sequence ID" value="PSR31772.1"/>
    <property type="molecule type" value="Genomic_DNA"/>
</dbReference>
<name>A0A2T2XBB5_9FIRM</name>
<reference evidence="4 5" key="1">
    <citation type="journal article" date="2014" name="BMC Genomics">
        <title>Comparison of environmental and isolate Sulfobacillus genomes reveals diverse carbon, sulfur, nitrogen, and hydrogen metabolisms.</title>
        <authorList>
            <person name="Justice N.B."/>
            <person name="Norman A."/>
            <person name="Brown C.T."/>
            <person name="Singh A."/>
            <person name="Thomas B.C."/>
            <person name="Banfield J.F."/>
        </authorList>
    </citation>
    <scope>NUCLEOTIDE SEQUENCE [LARGE SCALE GENOMIC DNA]</scope>
    <source>
        <strain evidence="4">AMDSBA1</strain>
    </source>
</reference>
<protein>
    <recommendedName>
        <fullName evidence="3">ATP-dependent DNA ligase family profile domain-containing protein</fullName>
    </recommendedName>
</protein>
<dbReference type="PANTHER" id="PTHR45674">
    <property type="entry name" value="DNA LIGASE 1/3 FAMILY MEMBER"/>
    <property type="match status" value="1"/>
</dbReference>
<dbReference type="GO" id="GO:0005524">
    <property type="term" value="F:ATP binding"/>
    <property type="evidence" value="ECO:0007669"/>
    <property type="project" value="InterPro"/>
</dbReference>
<evidence type="ECO:0000259" key="3">
    <source>
        <dbReference type="PROSITE" id="PS50160"/>
    </source>
</evidence>
<dbReference type="GO" id="GO:0006310">
    <property type="term" value="P:DNA recombination"/>
    <property type="evidence" value="ECO:0007669"/>
    <property type="project" value="InterPro"/>
</dbReference>
<keyword evidence="2" id="KW-0436">Ligase</keyword>
<evidence type="ECO:0000256" key="2">
    <source>
        <dbReference type="ARBA" id="ARBA00022598"/>
    </source>
</evidence>
<dbReference type="CDD" id="cd07906">
    <property type="entry name" value="Adenylation_DNA_ligase_LigD_LigC"/>
    <property type="match status" value="1"/>
</dbReference>
<evidence type="ECO:0000313" key="4">
    <source>
        <dbReference type="EMBL" id="PSR31772.1"/>
    </source>
</evidence>
<dbReference type="AlphaFoldDB" id="A0A2T2XBB5"/>
<dbReference type="PROSITE" id="PS50160">
    <property type="entry name" value="DNA_LIGASE_A3"/>
    <property type="match status" value="1"/>
</dbReference>
<accession>A0A2T2XBB5</accession>
<dbReference type="Proteomes" id="UP000242699">
    <property type="component" value="Unassembled WGS sequence"/>
</dbReference>
<dbReference type="InterPro" id="IPR012310">
    <property type="entry name" value="DNA_ligase_ATP-dep_cent"/>
</dbReference>
<feature type="domain" description="ATP-dependent DNA ligase family profile" evidence="3">
    <location>
        <begin position="101"/>
        <end position="182"/>
    </location>
</feature>
<dbReference type="SUPFAM" id="SSF56091">
    <property type="entry name" value="DNA ligase/mRNA capping enzyme, catalytic domain"/>
    <property type="match status" value="1"/>
</dbReference>
<gene>
    <name evidence="4" type="ORF">C7B43_00675</name>
</gene>
<dbReference type="Gene3D" id="3.30.1490.70">
    <property type="match status" value="1"/>
</dbReference>
<evidence type="ECO:0000256" key="1">
    <source>
        <dbReference type="ARBA" id="ARBA00007572"/>
    </source>
</evidence>
<dbReference type="PANTHER" id="PTHR45674:SF4">
    <property type="entry name" value="DNA LIGASE 1"/>
    <property type="match status" value="1"/>
</dbReference>
<dbReference type="Gene3D" id="3.30.470.30">
    <property type="entry name" value="DNA ligase/mRNA capping enzyme"/>
    <property type="match status" value="1"/>
</dbReference>
<evidence type="ECO:0000313" key="5">
    <source>
        <dbReference type="Proteomes" id="UP000242699"/>
    </source>
</evidence>
<dbReference type="Pfam" id="PF01068">
    <property type="entry name" value="DNA_ligase_A_M"/>
    <property type="match status" value="1"/>
</dbReference>
<dbReference type="GO" id="GO:0003910">
    <property type="term" value="F:DNA ligase (ATP) activity"/>
    <property type="evidence" value="ECO:0007669"/>
    <property type="project" value="InterPro"/>
</dbReference>